<sequence length="419" mass="45562">MTRMSPMPRDPGGELVIGLLGHTVTSSNLGIGALTLSDIRILEEVAATLGRGIRFELTAWHEPHPVYIERPNLRYHPLSRGFILRRDGLRAMARRCDLVLDICGGDSFTDIYGPKRFVMQLAAQAAVTGTGTPLGFAPQTIGPFNRVWARRAAAWILRRAAFVCARDALSSEYVRSFGDDRITLIEATDVAFHLPYAPRAKAHEVDGKIHVGINVSGLLFAGGYTGKNEFGLKMDYPTLLRRLIREFSERDDCVVHLIGHVIIDSASGAGEDDQRACEQLGAEFPAVIVEPPAPGPSEAKSVISAMDYVFGARMHACIAAFSSGVPVLPMAYSRKFLGLFGTLGYGHVADCRTASSAEVEALILDGFDKRVQLAAQIESANHEALRRLDLYRNFLAGVLSVPDRRVAAPGRAPEPDIEA</sequence>
<name>A0A2U8HL20_9RHOB</name>
<keyword evidence="2" id="KW-0614">Plasmid</keyword>
<dbReference type="RefSeq" id="WP_108970603.1">
    <property type="nucleotide sequence ID" value="NZ_CP022192.1"/>
</dbReference>
<dbReference type="KEGG" id="ypac:CEW88_22345"/>
<dbReference type="OrthoDB" id="1814359at2"/>
<evidence type="ECO:0000313" key="2">
    <source>
        <dbReference type="EMBL" id="AWI86504.1"/>
    </source>
</evidence>
<keyword evidence="2" id="KW-0808">Transferase</keyword>
<evidence type="ECO:0000313" key="3">
    <source>
        <dbReference type="Proteomes" id="UP000244915"/>
    </source>
</evidence>
<dbReference type="AlphaFoldDB" id="A0A2U8HL20"/>
<protein>
    <submittedName>
        <fullName evidence="2">Polysaccharide pyruvyl transferase</fullName>
    </submittedName>
</protein>
<evidence type="ECO:0000259" key="1">
    <source>
        <dbReference type="Pfam" id="PF04230"/>
    </source>
</evidence>
<organism evidence="2 3">
    <name type="scientific">Alloyangia pacifica</name>
    <dbReference type="NCBI Taxonomy" id="311180"/>
    <lineage>
        <taxon>Bacteria</taxon>
        <taxon>Pseudomonadati</taxon>
        <taxon>Pseudomonadota</taxon>
        <taxon>Alphaproteobacteria</taxon>
        <taxon>Rhodobacterales</taxon>
        <taxon>Roseobacteraceae</taxon>
        <taxon>Alloyangia</taxon>
    </lineage>
</organism>
<dbReference type="Proteomes" id="UP000244915">
    <property type="component" value="Plasmid unnamed2"/>
</dbReference>
<dbReference type="PANTHER" id="PTHR36836:SF1">
    <property type="entry name" value="COLANIC ACID BIOSYNTHESIS PROTEIN WCAK"/>
    <property type="match status" value="1"/>
</dbReference>
<dbReference type="GO" id="GO:0016740">
    <property type="term" value="F:transferase activity"/>
    <property type="evidence" value="ECO:0007669"/>
    <property type="project" value="UniProtKB-KW"/>
</dbReference>
<feature type="domain" description="Polysaccharide pyruvyl transferase" evidence="1">
    <location>
        <begin position="67"/>
        <end position="333"/>
    </location>
</feature>
<reference evidence="2 3" key="1">
    <citation type="submission" date="2017-06" db="EMBL/GenBank/DDBJ databases">
        <title>Yangia sp. YSBP01 complete genome sequence.</title>
        <authorList>
            <person name="Woo J.-H."/>
            <person name="Kim H.-S."/>
        </authorList>
    </citation>
    <scope>NUCLEOTIDE SEQUENCE [LARGE SCALE GENOMIC DNA]</scope>
    <source>
        <strain evidence="2 3">YSBP01</strain>
        <plasmid evidence="2 3">unnamed2</plasmid>
    </source>
</reference>
<dbReference type="EMBL" id="CP022192">
    <property type="protein sequence ID" value="AWI86504.1"/>
    <property type="molecule type" value="Genomic_DNA"/>
</dbReference>
<gene>
    <name evidence="2" type="ORF">CEW88_22345</name>
</gene>
<dbReference type="InterPro" id="IPR007345">
    <property type="entry name" value="Polysacch_pyruvyl_Trfase"/>
</dbReference>
<geneLocation type="plasmid" evidence="2 3">
    <name>unnamed2</name>
</geneLocation>
<dbReference type="PANTHER" id="PTHR36836">
    <property type="entry name" value="COLANIC ACID BIOSYNTHESIS PROTEIN WCAK"/>
    <property type="match status" value="1"/>
</dbReference>
<dbReference type="Pfam" id="PF04230">
    <property type="entry name" value="PS_pyruv_trans"/>
    <property type="match status" value="1"/>
</dbReference>
<accession>A0A2U8HL20</accession>
<proteinExistence type="predicted"/>